<gene>
    <name evidence="1" type="ORF">SNAT2548_LOCUS27945</name>
</gene>
<comment type="caution">
    <text evidence="1">The sequence shown here is derived from an EMBL/GenBank/DDBJ whole genome shotgun (WGS) entry which is preliminary data.</text>
</comment>
<sequence length="66" mass="6905">MDLEVTLFDGVNYTAFGLGSGAVISANDSSQLVLNEGNSDATFLTEFVGYYLTIDAGTVSGPFSPF</sequence>
<dbReference type="Proteomes" id="UP000604046">
    <property type="component" value="Unassembled WGS sequence"/>
</dbReference>
<dbReference type="AlphaFoldDB" id="A0A812SX64"/>
<dbReference type="EMBL" id="CAJNDS010002496">
    <property type="protein sequence ID" value="CAE7498889.1"/>
    <property type="molecule type" value="Genomic_DNA"/>
</dbReference>
<protein>
    <submittedName>
        <fullName evidence="1">Uncharacterized protein</fullName>
    </submittedName>
</protein>
<reference evidence="1" key="1">
    <citation type="submission" date="2021-02" db="EMBL/GenBank/DDBJ databases">
        <authorList>
            <person name="Dougan E. K."/>
            <person name="Rhodes N."/>
            <person name="Thang M."/>
            <person name="Chan C."/>
        </authorList>
    </citation>
    <scope>NUCLEOTIDE SEQUENCE</scope>
</reference>
<evidence type="ECO:0000313" key="1">
    <source>
        <dbReference type="EMBL" id="CAE7498889.1"/>
    </source>
</evidence>
<evidence type="ECO:0000313" key="2">
    <source>
        <dbReference type="Proteomes" id="UP000604046"/>
    </source>
</evidence>
<organism evidence="1 2">
    <name type="scientific">Symbiodinium natans</name>
    <dbReference type="NCBI Taxonomy" id="878477"/>
    <lineage>
        <taxon>Eukaryota</taxon>
        <taxon>Sar</taxon>
        <taxon>Alveolata</taxon>
        <taxon>Dinophyceae</taxon>
        <taxon>Suessiales</taxon>
        <taxon>Symbiodiniaceae</taxon>
        <taxon>Symbiodinium</taxon>
    </lineage>
</organism>
<proteinExistence type="predicted"/>
<name>A0A812SX64_9DINO</name>
<accession>A0A812SX64</accession>
<keyword evidence="2" id="KW-1185">Reference proteome</keyword>